<dbReference type="AlphaFoldDB" id="A0A077ZYY9"/>
<organism evidence="2 3">
    <name type="scientific">Stylonychia lemnae</name>
    <name type="common">Ciliate</name>
    <dbReference type="NCBI Taxonomy" id="5949"/>
    <lineage>
        <taxon>Eukaryota</taxon>
        <taxon>Sar</taxon>
        <taxon>Alveolata</taxon>
        <taxon>Ciliophora</taxon>
        <taxon>Intramacronucleata</taxon>
        <taxon>Spirotrichea</taxon>
        <taxon>Stichotrichia</taxon>
        <taxon>Sporadotrichida</taxon>
        <taxon>Oxytrichidae</taxon>
        <taxon>Stylonychinae</taxon>
        <taxon>Stylonychia</taxon>
    </lineage>
</organism>
<evidence type="ECO:0000313" key="3">
    <source>
        <dbReference type="Proteomes" id="UP000039865"/>
    </source>
</evidence>
<feature type="region of interest" description="Disordered" evidence="1">
    <location>
        <begin position="178"/>
        <end position="205"/>
    </location>
</feature>
<reference evidence="2 3" key="1">
    <citation type="submission" date="2014-06" db="EMBL/GenBank/DDBJ databases">
        <authorList>
            <person name="Swart Estienne"/>
        </authorList>
    </citation>
    <scope>NUCLEOTIDE SEQUENCE [LARGE SCALE GENOMIC DNA]</scope>
    <source>
        <strain evidence="2 3">130c</strain>
    </source>
</reference>
<dbReference type="InParanoid" id="A0A077ZYY9"/>
<dbReference type="Proteomes" id="UP000039865">
    <property type="component" value="Unassembled WGS sequence"/>
</dbReference>
<evidence type="ECO:0000313" key="2">
    <source>
        <dbReference type="EMBL" id="CDW75130.1"/>
    </source>
</evidence>
<protein>
    <submittedName>
        <fullName evidence="2">Uncharacterized protein</fullName>
    </submittedName>
</protein>
<evidence type="ECO:0000256" key="1">
    <source>
        <dbReference type="SAM" id="MobiDB-lite"/>
    </source>
</evidence>
<accession>A0A077ZYY9</accession>
<keyword evidence="3" id="KW-1185">Reference proteome</keyword>
<dbReference type="EMBL" id="CCKQ01003988">
    <property type="protein sequence ID" value="CDW75130.1"/>
    <property type="molecule type" value="Genomic_DNA"/>
</dbReference>
<name>A0A077ZYY9_STYLE</name>
<gene>
    <name evidence="2" type="primary">Contig19043.g20191</name>
    <name evidence="2" type="ORF">STYLEM_4117</name>
</gene>
<proteinExistence type="predicted"/>
<feature type="compositionally biased region" description="Polar residues" evidence="1">
    <location>
        <begin position="188"/>
        <end position="205"/>
    </location>
</feature>
<sequence length="242" mass="27983">MSNETTTFIEDLSSKISQINQKKISQYSIHKLGQIRLDLGALSHTNSYNNCDSLPNIQRKDIGSSQNNKQNSISASSFNLKKRLRLESFDEESLQLTKHYEPQIKQICIRPKEITNFLRVVNIRSNLDDQDNDNQINNSKVEKQFQRSYQQNNLQSIDTGIENKNNIASLLNKGLSPQSNYALKDNSGEQASKENQNMEQDQQQGEEWNYEIIHISFSAQNVKSQLQLQTQSEFEYDLFVRE</sequence>